<dbReference type="AlphaFoldDB" id="A0A6B2GZQ8"/>
<evidence type="ECO:0000256" key="1">
    <source>
        <dbReference type="SAM" id="Coils"/>
    </source>
</evidence>
<evidence type="ECO:0000313" key="2">
    <source>
        <dbReference type="EMBL" id="NDK56479.1"/>
    </source>
</evidence>
<dbReference type="EMBL" id="JAAEAA010000013">
    <property type="protein sequence ID" value="NDK56479.1"/>
    <property type="molecule type" value="Genomic_DNA"/>
</dbReference>
<keyword evidence="1" id="KW-0175">Coiled coil</keyword>
<feature type="coiled-coil region" evidence="1">
    <location>
        <begin position="377"/>
        <end position="431"/>
    </location>
</feature>
<accession>A0A6B2GZQ8</accession>
<name>A0A6B2GZQ8_9BACT</name>
<protein>
    <submittedName>
        <fullName evidence="2">DUF349 domain-containing protein</fullName>
    </submittedName>
</protein>
<dbReference type="Proteomes" id="UP000478546">
    <property type="component" value="Unassembled WGS sequence"/>
</dbReference>
<dbReference type="Pfam" id="PF03993">
    <property type="entry name" value="DUF349"/>
    <property type="match status" value="3"/>
</dbReference>
<reference evidence="2 3" key="1">
    <citation type="submission" date="2020-01" db="EMBL/GenBank/DDBJ databases">
        <authorList>
            <person name="Kim M.K."/>
        </authorList>
    </citation>
    <scope>NUCLEOTIDE SEQUENCE [LARGE SCALE GENOMIC DNA]</scope>
    <source>
        <strain evidence="2 3">BT213</strain>
    </source>
</reference>
<organism evidence="2 3">
    <name type="scientific">Pontibacter fetidus</name>
    <dbReference type="NCBI Taxonomy" id="2700082"/>
    <lineage>
        <taxon>Bacteria</taxon>
        <taxon>Pseudomonadati</taxon>
        <taxon>Bacteroidota</taxon>
        <taxon>Cytophagia</taxon>
        <taxon>Cytophagales</taxon>
        <taxon>Hymenobacteraceae</taxon>
        <taxon>Pontibacter</taxon>
    </lineage>
</organism>
<evidence type="ECO:0000313" key="3">
    <source>
        <dbReference type="Proteomes" id="UP000478546"/>
    </source>
</evidence>
<keyword evidence="3" id="KW-1185">Reference proteome</keyword>
<dbReference type="RefSeq" id="WP_162346538.1">
    <property type="nucleotide sequence ID" value="NZ_JAAEAA010000013.1"/>
</dbReference>
<gene>
    <name evidence="2" type="ORF">GWO68_11160</name>
</gene>
<dbReference type="InterPro" id="IPR007139">
    <property type="entry name" value="DUF349"/>
</dbReference>
<sequence length="439" mass="51696">MENNDLLEEAKKYGFIQDQQVWLKPFMNYPARQVGDVKESENDSLVYFARRFEMFREKVNSLLERIASSENKGSFLMKVLHMKEQVGEYDALGDFEVMFHTLSKAEENINETIKQNREKNLAIKIGLIQQAEALQESIEWKEASDQLKELRATWIKTGPVDKELTEEIEERFKAPIEAFFERKKNFFEDKKRMQNHAYDKYKDLIRQSIALQNSDDWENTTAKLKQLQNQWKDIDSSLPRKVTSKLWTDFRKAHNHFFERLKVKINSEKNASREQFYDTNYEKKKQLVDEANGLLEQHNLNDAVRRAKELQAEWKKVGPVHPSVSDQVWEQFIKACDRIFETSSLEHYIRKRQQASNEKLSEADGLNARINALKDFIKSDKSELEVLEDNLDKLSDSPSNDTFRSMLQGKIRNFKRKINTKQQLIEGFKEKLGAYSNNA</sequence>
<proteinExistence type="predicted"/>
<comment type="caution">
    <text evidence="2">The sequence shown here is derived from an EMBL/GenBank/DDBJ whole genome shotgun (WGS) entry which is preliminary data.</text>
</comment>